<dbReference type="Proteomes" id="UP000319731">
    <property type="component" value="Unassembled WGS sequence"/>
</dbReference>
<name>A0A507BYN4_9FUNG</name>
<keyword evidence="10" id="KW-1185">Reference proteome</keyword>
<dbReference type="STRING" id="1806994.A0A507BYN4"/>
<dbReference type="PANTHER" id="PTHR33281">
    <property type="entry name" value="UPF0187 PROTEIN YNEE"/>
    <property type="match status" value="1"/>
</dbReference>
<feature type="transmembrane region" description="Helical" evidence="8">
    <location>
        <begin position="330"/>
        <end position="362"/>
    </location>
</feature>
<evidence type="ECO:0000313" key="10">
    <source>
        <dbReference type="Proteomes" id="UP000319731"/>
    </source>
</evidence>
<dbReference type="GO" id="GO:0005886">
    <property type="term" value="C:plasma membrane"/>
    <property type="evidence" value="ECO:0007669"/>
    <property type="project" value="UniProtKB-SubCell"/>
</dbReference>
<evidence type="ECO:0000256" key="7">
    <source>
        <dbReference type="ARBA" id="ARBA00023136"/>
    </source>
</evidence>
<keyword evidence="4 8" id="KW-0812">Transmembrane</keyword>
<dbReference type="AlphaFoldDB" id="A0A507BYN4"/>
<sequence length="455" mass="51109">MAPVLTSSKFTYLNLMSILKKTQPDYMAERDPWFKWHGSVIPKTLPFVVAFTIEAAIVAVVQETVWSNLELPSAFIPVVSFVVGLLLVFRTNSAYDRYYEGRRLWSTLTSTVRSAARTIWILAPEDTVENKVEKRAAMKLLIAYAYATKRHLRGEHGSHWEDIRPHLVSIPQLLVESKEDALKLPNGTIIDMAGSRAPSFALDVGVNSGVLSPSRPLTMHNYLDEQDAEKANMVSRMARRMSTKRRPAPTPSTLVHRHDYSCGCVNLPLEIANMLTAFVFEKRKNDQLHFMTRDALFKMISSLVETNASFERIITTPIPLAYNLHLKHTLLVYCFTLPFQLLSLGWAMIPAVGLAVAILWGIEHIGAEIENPFNYDANDLPLEAYCDLVHADVEFMLVRPPPQAKDWMAVADSILLPHSHGGPNGFSSQNLSAVTISIVPEADPQETDNFIRKDR</sequence>
<evidence type="ECO:0000256" key="8">
    <source>
        <dbReference type="SAM" id="Phobius"/>
    </source>
</evidence>
<feature type="transmembrane region" description="Helical" evidence="8">
    <location>
        <begin position="71"/>
        <end position="89"/>
    </location>
</feature>
<reference evidence="9 10" key="1">
    <citation type="journal article" date="2019" name="Sci. Rep.">
        <title>Comparative genomics of chytrid fungi reveal insights into the obligate biotrophic and pathogenic lifestyle of Synchytrium endobioticum.</title>
        <authorList>
            <person name="van de Vossenberg B.T.L.H."/>
            <person name="Warris S."/>
            <person name="Nguyen H.D.T."/>
            <person name="van Gent-Pelzer M.P.E."/>
            <person name="Joly D.L."/>
            <person name="van de Geest H.C."/>
            <person name="Bonants P.J.M."/>
            <person name="Smith D.S."/>
            <person name="Levesque C.A."/>
            <person name="van der Lee T.A.J."/>
        </authorList>
    </citation>
    <scope>NUCLEOTIDE SEQUENCE [LARGE SCALE GENOMIC DNA]</scope>
    <source>
        <strain evidence="9 10">JEL517</strain>
    </source>
</reference>
<dbReference type="InterPro" id="IPR044669">
    <property type="entry name" value="YneE/VCCN1/2-like"/>
</dbReference>
<dbReference type="Pfam" id="PF25539">
    <property type="entry name" value="Bestrophin_2"/>
    <property type="match status" value="2"/>
</dbReference>
<dbReference type="RefSeq" id="XP_031023471.1">
    <property type="nucleotide sequence ID" value="XM_031170537.1"/>
</dbReference>
<keyword evidence="3" id="KW-1003">Cell membrane</keyword>
<dbReference type="PANTHER" id="PTHR33281:SF19">
    <property type="entry name" value="VOLTAGE-DEPENDENT ANION CHANNEL-FORMING PROTEIN YNEE"/>
    <property type="match status" value="1"/>
</dbReference>
<comment type="caution">
    <text evidence="9">The sequence shown here is derived from an EMBL/GenBank/DDBJ whole genome shotgun (WGS) entry which is preliminary data.</text>
</comment>
<keyword evidence="2" id="KW-0813">Transport</keyword>
<evidence type="ECO:0000256" key="5">
    <source>
        <dbReference type="ARBA" id="ARBA00022989"/>
    </source>
</evidence>
<evidence type="ECO:0000256" key="4">
    <source>
        <dbReference type="ARBA" id="ARBA00022692"/>
    </source>
</evidence>
<organism evidence="9 10">
    <name type="scientific">Synchytrium microbalum</name>
    <dbReference type="NCBI Taxonomy" id="1806994"/>
    <lineage>
        <taxon>Eukaryota</taxon>
        <taxon>Fungi</taxon>
        <taxon>Fungi incertae sedis</taxon>
        <taxon>Chytridiomycota</taxon>
        <taxon>Chytridiomycota incertae sedis</taxon>
        <taxon>Chytridiomycetes</taxon>
        <taxon>Synchytriales</taxon>
        <taxon>Synchytriaceae</taxon>
        <taxon>Synchytrium</taxon>
    </lineage>
</organism>
<evidence type="ECO:0000256" key="2">
    <source>
        <dbReference type="ARBA" id="ARBA00022448"/>
    </source>
</evidence>
<keyword evidence="5 8" id="KW-1133">Transmembrane helix</keyword>
<evidence type="ECO:0000256" key="3">
    <source>
        <dbReference type="ARBA" id="ARBA00022475"/>
    </source>
</evidence>
<evidence type="ECO:0000313" key="9">
    <source>
        <dbReference type="EMBL" id="TPX32221.1"/>
    </source>
</evidence>
<dbReference type="GeneID" id="42005834"/>
<comment type="subcellular location">
    <subcellularLocation>
        <location evidence="1">Cell membrane</location>
        <topology evidence="1">Multi-pass membrane protein</topology>
    </subcellularLocation>
</comment>
<dbReference type="OrthoDB" id="1368at2759"/>
<evidence type="ECO:0000256" key="6">
    <source>
        <dbReference type="ARBA" id="ARBA00023065"/>
    </source>
</evidence>
<feature type="transmembrane region" description="Helical" evidence="8">
    <location>
        <begin position="45"/>
        <end position="65"/>
    </location>
</feature>
<keyword evidence="7 8" id="KW-0472">Membrane</keyword>
<dbReference type="GO" id="GO:0005254">
    <property type="term" value="F:chloride channel activity"/>
    <property type="evidence" value="ECO:0007669"/>
    <property type="project" value="InterPro"/>
</dbReference>
<evidence type="ECO:0000256" key="1">
    <source>
        <dbReference type="ARBA" id="ARBA00004651"/>
    </source>
</evidence>
<keyword evidence="6" id="KW-0406">Ion transport</keyword>
<gene>
    <name evidence="9" type="ORF">SmJEL517_g04609</name>
</gene>
<protein>
    <submittedName>
        <fullName evidence="9">Uncharacterized protein</fullName>
    </submittedName>
</protein>
<proteinExistence type="predicted"/>
<accession>A0A507BYN4</accession>
<dbReference type="EMBL" id="QEAO01000033">
    <property type="protein sequence ID" value="TPX32221.1"/>
    <property type="molecule type" value="Genomic_DNA"/>
</dbReference>